<accession>A0A0L0FER4</accession>
<gene>
    <name evidence="1" type="ORF">SARC_12497</name>
</gene>
<dbReference type="RefSeq" id="XP_014148868.1">
    <property type="nucleotide sequence ID" value="XM_014293393.1"/>
</dbReference>
<dbReference type="Proteomes" id="UP000054560">
    <property type="component" value="Unassembled WGS sequence"/>
</dbReference>
<dbReference type="GeneID" id="25913001"/>
<organism evidence="1 2">
    <name type="scientific">Sphaeroforma arctica JP610</name>
    <dbReference type="NCBI Taxonomy" id="667725"/>
    <lineage>
        <taxon>Eukaryota</taxon>
        <taxon>Ichthyosporea</taxon>
        <taxon>Ichthyophonida</taxon>
        <taxon>Sphaeroforma</taxon>
    </lineage>
</organism>
<dbReference type="AlphaFoldDB" id="A0A0L0FER4"/>
<name>A0A0L0FER4_9EUKA</name>
<proteinExistence type="predicted"/>
<protein>
    <submittedName>
        <fullName evidence="1">Uncharacterized protein</fullName>
    </submittedName>
</protein>
<evidence type="ECO:0000313" key="1">
    <source>
        <dbReference type="EMBL" id="KNC74966.1"/>
    </source>
</evidence>
<dbReference type="EMBL" id="KQ243948">
    <property type="protein sequence ID" value="KNC74966.1"/>
    <property type="molecule type" value="Genomic_DNA"/>
</dbReference>
<keyword evidence="2" id="KW-1185">Reference proteome</keyword>
<evidence type="ECO:0000313" key="2">
    <source>
        <dbReference type="Proteomes" id="UP000054560"/>
    </source>
</evidence>
<reference evidence="1 2" key="1">
    <citation type="submission" date="2011-02" db="EMBL/GenBank/DDBJ databases">
        <title>The Genome Sequence of Sphaeroforma arctica JP610.</title>
        <authorList>
            <consortium name="The Broad Institute Genome Sequencing Platform"/>
            <person name="Russ C."/>
            <person name="Cuomo C."/>
            <person name="Young S.K."/>
            <person name="Zeng Q."/>
            <person name="Gargeya S."/>
            <person name="Alvarado L."/>
            <person name="Berlin A."/>
            <person name="Chapman S.B."/>
            <person name="Chen Z."/>
            <person name="Freedman E."/>
            <person name="Gellesch M."/>
            <person name="Goldberg J."/>
            <person name="Griggs A."/>
            <person name="Gujja S."/>
            <person name="Heilman E."/>
            <person name="Heiman D."/>
            <person name="Howarth C."/>
            <person name="Mehta T."/>
            <person name="Neiman D."/>
            <person name="Pearson M."/>
            <person name="Roberts A."/>
            <person name="Saif S."/>
            <person name="Shea T."/>
            <person name="Shenoy N."/>
            <person name="Sisk P."/>
            <person name="Stolte C."/>
            <person name="Sykes S."/>
            <person name="White J."/>
            <person name="Yandava C."/>
            <person name="Burger G."/>
            <person name="Gray M.W."/>
            <person name="Holland P.W.H."/>
            <person name="King N."/>
            <person name="Lang F.B.F."/>
            <person name="Roger A.J."/>
            <person name="Ruiz-Trillo I."/>
            <person name="Haas B."/>
            <person name="Nusbaum C."/>
            <person name="Birren B."/>
        </authorList>
    </citation>
    <scope>NUCLEOTIDE SEQUENCE [LARGE SCALE GENOMIC DNA]</scope>
    <source>
        <strain evidence="1 2">JP610</strain>
    </source>
</reference>
<sequence length="103" mass="11665">MTVSSMIASLEAFEARRHLDQNTNKDVQAMLAHGGVALAMDYNIIVSTEDDKIFLTEQLITTFVNKVLKFELGQAFAVFMASCSMEWMETMDHQLIFTTMHLV</sequence>